<comment type="catalytic activity">
    <reaction evidence="1">
        <text>ATP + protein L-histidine = ADP + protein N-phospho-L-histidine.</text>
        <dbReference type="EC" id="2.7.13.3"/>
    </reaction>
</comment>
<evidence type="ECO:0000256" key="5">
    <source>
        <dbReference type="ARBA" id="ARBA00022741"/>
    </source>
</evidence>
<dbReference type="PANTHER" id="PTHR24421:SF10">
    <property type="entry name" value="NITRATE_NITRITE SENSOR PROTEIN NARQ"/>
    <property type="match status" value="1"/>
</dbReference>
<evidence type="ECO:0000256" key="3">
    <source>
        <dbReference type="ARBA" id="ARBA00022553"/>
    </source>
</evidence>
<dbReference type="Pfam" id="PF07730">
    <property type="entry name" value="HisKA_3"/>
    <property type="match status" value="1"/>
</dbReference>
<dbReference type="GO" id="GO:0005524">
    <property type="term" value="F:ATP binding"/>
    <property type="evidence" value="ECO:0007669"/>
    <property type="project" value="UniProtKB-KW"/>
</dbReference>
<reference evidence="13 14" key="1">
    <citation type="submission" date="2019-06" db="EMBL/GenBank/DDBJ databases">
        <title>Sequencing the genomes of 1000 actinobacteria strains.</title>
        <authorList>
            <person name="Klenk H.-P."/>
        </authorList>
    </citation>
    <scope>NUCLEOTIDE SEQUENCE [LARGE SCALE GENOMIC DNA]</scope>
    <source>
        <strain evidence="13 14">DSM 45043</strain>
    </source>
</reference>
<organism evidence="13 14">
    <name type="scientific">Actinomadura hallensis</name>
    <dbReference type="NCBI Taxonomy" id="337895"/>
    <lineage>
        <taxon>Bacteria</taxon>
        <taxon>Bacillati</taxon>
        <taxon>Actinomycetota</taxon>
        <taxon>Actinomycetes</taxon>
        <taxon>Streptosporangiales</taxon>
        <taxon>Thermomonosporaceae</taxon>
        <taxon>Actinomadura</taxon>
    </lineage>
</organism>
<evidence type="ECO:0000256" key="4">
    <source>
        <dbReference type="ARBA" id="ARBA00022679"/>
    </source>
</evidence>
<keyword evidence="14" id="KW-1185">Reference proteome</keyword>
<sequence length="407" mass="42879">MLRRAAWAAVLWCAAALYPFVLFMTAVESSNVGFLASAVLTVPTAALMRRHPLPVQAILILAWTVALVEVQNGTVAALQVLVTDLGVCYIAATRPRRVSVPVAVVTLAVQILSLLAFSPTAAIDLVTATVLLAMAVALMAGTSVRARCAHAEMLREQAREQAAARAVAAERLRISRELHDMIAHSIGVIAIQAGVGGRVIDTQPAEARNALNAIEATSRETLLGLRRMLTALRKGDADAAPLGPAPGLDDLDRLAEAAENAGVKVGIRRRGEPRPVPPDVDLSGYRIVQEAVTNVVRHAGTGECRVTIDYGDGELAIEIEDDGRGRLLGDDFPEDGFSKGALSQRDLSQGDLSKGGLSQSGLARGQEYGLVGMRERAWLLGGDLTAGPRPGGGFRVAARIPLPVAGR</sequence>
<dbReference type="GO" id="GO:0000155">
    <property type="term" value="F:phosphorelay sensor kinase activity"/>
    <property type="evidence" value="ECO:0007669"/>
    <property type="project" value="InterPro"/>
</dbReference>
<keyword evidence="10" id="KW-1133">Transmembrane helix</keyword>
<dbReference type="Pfam" id="PF02518">
    <property type="entry name" value="HATPase_c"/>
    <property type="match status" value="1"/>
</dbReference>
<dbReference type="EMBL" id="VFPO01000001">
    <property type="protein sequence ID" value="TQM67275.1"/>
    <property type="molecule type" value="Genomic_DNA"/>
</dbReference>
<evidence type="ECO:0000256" key="8">
    <source>
        <dbReference type="ARBA" id="ARBA00023012"/>
    </source>
</evidence>
<keyword evidence="10" id="KW-0472">Membrane</keyword>
<keyword evidence="7" id="KW-0067">ATP-binding</keyword>
<evidence type="ECO:0000256" key="7">
    <source>
        <dbReference type="ARBA" id="ARBA00022840"/>
    </source>
</evidence>
<dbReference type="InterPro" id="IPR036890">
    <property type="entry name" value="HATPase_C_sf"/>
</dbReference>
<feature type="transmembrane region" description="Helical" evidence="10">
    <location>
        <begin position="98"/>
        <end position="118"/>
    </location>
</feature>
<dbReference type="SUPFAM" id="SSF55874">
    <property type="entry name" value="ATPase domain of HSP90 chaperone/DNA topoisomerase II/histidine kinase"/>
    <property type="match status" value="1"/>
</dbReference>
<dbReference type="Gene3D" id="3.30.565.10">
    <property type="entry name" value="Histidine kinase-like ATPase, C-terminal domain"/>
    <property type="match status" value="1"/>
</dbReference>
<dbReference type="GO" id="GO:0046983">
    <property type="term" value="F:protein dimerization activity"/>
    <property type="evidence" value="ECO:0007669"/>
    <property type="project" value="InterPro"/>
</dbReference>
<keyword evidence="6 13" id="KW-0418">Kinase</keyword>
<dbReference type="EC" id="2.7.13.3" evidence="2"/>
<evidence type="ECO:0000259" key="12">
    <source>
        <dbReference type="Pfam" id="PF07730"/>
    </source>
</evidence>
<feature type="region of interest" description="Disordered" evidence="9">
    <location>
        <begin position="338"/>
        <end position="358"/>
    </location>
</feature>
<gene>
    <name evidence="13" type="ORF">FHX41_0880</name>
</gene>
<keyword evidence="4" id="KW-0808">Transferase</keyword>
<evidence type="ECO:0000313" key="14">
    <source>
        <dbReference type="Proteomes" id="UP000316706"/>
    </source>
</evidence>
<evidence type="ECO:0000256" key="9">
    <source>
        <dbReference type="SAM" id="MobiDB-lite"/>
    </source>
</evidence>
<keyword evidence="8" id="KW-0902">Two-component regulatory system</keyword>
<keyword evidence="3" id="KW-0597">Phosphoprotein</keyword>
<evidence type="ECO:0000256" key="6">
    <source>
        <dbReference type="ARBA" id="ARBA00022777"/>
    </source>
</evidence>
<evidence type="ECO:0000256" key="2">
    <source>
        <dbReference type="ARBA" id="ARBA00012438"/>
    </source>
</evidence>
<dbReference type="AlphaFoldDB" id="A0A543I9L2"/>
<feature type="compositionally biased region" description="Polar residues" evidence="9">
    <location>
        <begin position="345"/>
        <end position="358"/>
    </location>
</feature>
<dbReference type="InterPro" id="IPR011712">
    <property type="entry name" value="Sig_transdc_His_kin_sub3_dim/P"/>
</dbReference>
<dbReference type="PANTHER" id="PTHR24421">
    <property type="entry name" value="NITRATE/NITRITE SENSOR PROTEIN NARX-RELATED"/>
    <property type="match status" value="1"/>
</dbReference>
<proteinExistence type="predicted"/>
<evidence type="ECO:0000313" key="13">
    <source>
        <dbReference type="EMBL" id="TQM67275.1"/>
    </source>
</evidence>
<feature type="transmembrane region" description="Helical" evidence="10">
    <location>
        <begin position="51"/>
        <end position="68"/>
    </location>
</feature>
<evidence type="ECO:0000256" key="10">
    <source>
        <dbReference type="SAM" id="Phobius"/>
    </source>
</evidence>
<dbReference type="InterPro" id="IPR050482">
    <property type="entry name" value="Sensor_HK_TwoCompSys"/>
</dbReference>
<keyword evidence="10" id="KW-0812">Transmembrane</keyword>
<protein>
    <recommendedName>
        <fullName evidence="2">histidine kinase</fullName>
        <ecNumber evidence="2">2.7.13.3</ecNumber>
    </recommendedName>
</protein>
<feature type="domain" description="Signal transduction histidine kinase subgroup 3 dimerisation and phosphoacceptor" evidence="12">
    <location>
        <begin position="170"/>
        <end position="235"/>
    </location>
</feature>
<dbReference type="Proteomes" id="UP000316706">
    <property type="component" value="Unassembled WGS sequence"/>
</dbReference>
<name>A0A543I9L2_9ACTN</name>
<comment type="caution">
    <text evidence="13">The sequence shown here is derived from an EMBL/GenBank/DDBJ whole genome shotgun (WGS) entry which is preliminary data.</text>
</comment>
<feature type="transmembrane region" description="Helical" evidence="10">
    <location>
        <begin position="125"/>
        <end position="144"/>
    </location>
</feature>
<dbReference type="InterPro" id="IPR003594">
    <property type="entry name" value="HATPase_dom"/>
</dbReference>
<evidence type="ECO:0000256" key="1">
    <source>
        <dbReference type="ARBA" id="ARBA00000085"/>
    </source>
</evidence>
<dbReference type="Gene3D" id="1.20.5.1930">
    <property type="match status" value="1"/>
</dbReference>
<dbReference type="GO" id="GO:0016020">
    <property type="term" value="C:membrane"/>
    <property type="evidence" value="ECO:0007669"/>
    <property type="project" value="InterPro"/>
</dbReference>
<accession>A0A543I9L2</accession>
<keyword evidence="5" id="KW-0547">Nucleotide-binding</keyword>
<dbReference type="CDD" id="cd16917">
    <property type="entry name" value="HATPase_UhpB-NarQ-NarX-like"/>
    <property type="match status" value="1"/>
</dbReference>
<evidence type="ECO:0000259" key="11">
    <source>
        <dbReference type="Pfam" id="PF02518"/>
    </source>
</evidence>
<feature type="domain" description="Histidine kinase/HSP90-like ATPase" evidence="11">
    <location>
        <begin position="285"/>
        <end position="403"/>
    </location>
</feature>